<dbReference type="GO" id="GO:0010411">
    <property type="term" value="P:xyloglucan metabolic process"/>
    <property type="evidence" value="ECO:0007669"/>
    <property type="project" value="TreeGrafter"/>
</dbReference>
<dbReference type="Pfam" id="PF15902">
    <property type="entry name" value="Sortilin-Vps10"/>
    <property type="match status" value="1"/>
</dbReference>
<comment type="caution">
    <text evidence="4">The sequence shown here is derived from an EMBL/GenBank/DDBJ whole genome shotgun (WGS) entry which is preliminary data.</text>
</comment>
<sequence>MFPENCSNLHFMRSIFTFITPLVALALLPTAPALAQRKQKPKTAPTSVRTATDSLFNGLRWRNIGPFRGGRSLAAAGHSDQPLTYYFGAVGGGVWKTTDGGANWSPISDSTFKSSSVGAITVAPSDPNTIYVGMGESDIRSNISNGDGVYKSIDGGKTWRHMGLKLADAIGNIEVHPQNPDIAYVAALGNPFAPNKERGVFKTTDGGKTWKHILAKNDSTGAAVVELDPNNPSIVYASTWQAYRNSYMMSSGGPGCGLYKSTDGGETWMPLHDRPGMPRGLLGKIGIAVSPANSNRLYAMIENAKGGLYRSDDAGMSWQLINEDKNLWQRPWYYMMLAADPQNENGLIVLNVNAMKSFDGGKTFQTINVHHGDTHDIWWNPKNPQNFIIADDGGAEITYNGGATFSDIDIPTAQFYHVSVDNDFPYNLYGAQQDNSAIRIASRTTDFVIGPSAWYSVAGGESGYITSDPNNPNVTFGGSYDGLITRYDKATDQNQRINVYPEYSMGAPSSDRKYRFQWTFPIVFSPHDSKALYVTSQYVHRSMDYGHSWEDISPDLTRNDPKTQGDTGGPITKDNTGAETYPTIFTFAESPLEKGVFWAGSDDGVMHISRDDAKTWQKITPPTSMLPEWAILSLVHPSDHAKGKAYLAAKRYMSGDTKPYLFKTTDYGKTWTPITTGIPADEYTHVVREDPNKPGLLYAGTERGVYVSFNDGALWQKLNLNLPITPIRDLQIHKREKDLIVATHGRSFWIMDDITPLHEIADGQDALAGKKAHLFKPRTAYRMDGGSQVLGPGDVPEQGENAPNGVLVRYYLKSRPAKELKLVFLTSANDTVITYSSTKDRRGQPLKVVKEFFEDITIRRPGTPPTQAGMNAFVWDMRYPDATSVEGTNVMWTGRGTGAKVVPGSYKVRLLLGDSLVAEQPITILKDPRLPLTEADYKEQFDLLMKINGKLSETHKGINQIRLIRNQINGYLKEVKDPAVAEKFKKATKPMLETLDQLESTLMQPKSKAMQDALAYPIRLNDKLSGVAGVVGSAETKPTKASYVVYEALEKQVNTALTKLKEIIDQQVPEFNRMVTEQRIPAITP</sequence>
<dbReference type="PANTHER" id="PTHR43739:SF5">
    <property type="entry name" value="EXO-ALPHA-SIALIDASE"/>
    <property type="match status" value="1"/>
</dbReference>
<reference evidence="4 5" key="1">
    <citation type="journal article" date="2012" name="J. Bacteriol.">
        <title>Genome Sequence of the Filamentous Bacterium Fibrisoma limi BUZ 3T.</title>
        <authorList>
            <person name="Filippini M."/>
            <person name="Qi W."/>
            <person name="Jaenicke S."/>
            <person name="Goesmann A."/>
            <person name="Smits T.H."/>
            <person name="Bagheri H.C."/>
        </authorList>
    </citation>
    <scope>NUCLEOTIDE SEQUENCE [LARGE SCALE GENOMIC DNA]</scope>
    <source>
        <strain evidence="5">BUZ 3T</strain>
    </source>
</reference>
<dbReference type="GO" id="GO:0016787">
    <property type="term" value="F:hydrolase activity"/>
    <property type="evidence" value="ECO:0007669"/>
    <property type="project" value="UniProtKB-KW"/>
</dbReference>
<keyword evidence="4" id="KW-0378">Hydrolase</keyword>
<dbReference type="InterPro" id="IPR036278">
    <property type="entry name" value="Sialidase_sf"/>
</dbReference>
<dbReference type="CDD" id="cd15482">
    <property type="entry name" value="Sialidase_non-viral"/>
    <property type="match status" value="2"/>
</dbReference>
<keyword evidence="1" id="KW-0677">Repeat</keyword>
<gene>
    <name evidence="4" type="ORF">BN8_03381</name>
</gene>
<organism evidence="4 5">
    <name type="scientific">Fibrisoma limi BUZ 3</name>
    <dbReference type="NCBI Taxonomy" id="1185876"/>
    <lineage>
        <taxon>Bacteria</taxon>
        <taxon>Pseudomonadati</taxon>
        <taxon>Bacteroidota</taxon>
        <taxon>Cytophagia</taxon>
        <taxon>Cytophagales</taxon>
        <taxon>Spirosomataceae</taxon>
        <taxon>Fibrisoma</taxon>
    </lineage>
</organism>
<dbReference type="AlphaFoldDB" id="I2GK08"/>
<dbReference type="PANTHER" id="PTHR43739">
    <property type="entry name" value="XYLOGLUCANASE (EUROFUNG)"/>
    <property type="match status" value="1"/>
</dbReference>
<proteinExistence type="predicted"/>
<evidence type="ECO:0000313" key="5">
    <source>
        <dbReference type="Proteomes" id="UP000009309"/>
    </source>
</evidence>
<protein>
    <submittedName>
        <fullName evidence="4">Glycosyl hydrolase, BNR repeat-containing protein</fullName>
    </submittedName>
</protein>
<evidence type="ECO:0000256" key="1">
    <source>
        <dbReference type="ARBA" id="ARBA00022737"/>
    </source>
</evidence>
<evidence type="ECO:0000259" key="3">
    <source>
        <dbReference type="Pfam" id="PF15902"/>
    </source>
</evidence>
<dbReference type="Proteomes" id="UP000009309">
    <property type="component" value="Unassembled WGS sequence"/>
</dbReference>
<dbReference type="InterPro" id="IPR015943">
    <property type="entry name" value="WD40/YVTN_repeat-like_dom_sf"/>
</dbReference>
<feature type="domain" description="Sortilin N-terminal" evidence="3">
    <location>
        <begin position="149"/>
        <end position="273"/>
    </location>
</feature>
<dbReference type="STRING" id="1185876.BN8_03381"/>
<dbReference type="SUPFAM" id="SSF50939">
    <property type="entry name" value="Sialidases"/>
    <property type="match status" value="2"/>
</dbReference>
<feature type="region of interest" description="Disordered" evidence="2">
    <location>
        <begin position="551"/>
        <end position="577"/>
    </location>
</feature>
<name>I2GK08_9BACT</name>
<evidence type="ECO:0000313" key="4">
    <source>
        <dbReference type="EMBL" id="CCH54233.1"/>
    </source>
</evidence>
<keyword evidence="5" id="KW-1185">Reference proteome</keyword>
<dbReference type="InterPro" id="IPR052025">
    <property type="entry name" value="Xyloglucanase_GH74"/>
</dbReference>
<dbReference type="eggNOG" id="COG4447">
    <property type="taxonomic scope" value="Bacteria"/>
</dbReference>
<evidence type="ECO:0000256" key="2">
    <source>
        <dbReference type="SAM" id="MobiDB-lite"/>
    </source>
</evidence>
<dbReference type="EMBL" id="CAIT01000006">
    <property type="protein sequence ID" value="CCH54233.1"/>
    <property type="molecule type" value="Genomic_DNA"/>
</dbReference>
<accession>I2GK08</accession>
<dbReference type="Gene3D" id="2.130.10.10">
    <property type="entry name" value="YVTN repeat-like/Quinoprotein amine dehydrogenase"/>
    <property type="match status" value="3"/>
</dbReference>
<dbReference type="InterPro" id="IPR031778">
    <property type="entry name" value="Sortilin_N"/>
</dbReference>